<dbReference type="AlphaFoldDB" id="A0AAN8S806"/>
<comment type="caution">
    <text evidence="1">The sequence shown here is derived from an EMBL/GenBank/DDBJ whole genome shotgun (WGS) entry which is preliminary data.</text>
</comment>
<evidence type="ECO:0000313" key="1">
    <source>
        <dbReference type="EMBL" id="KAK6636703.1"/>
    </source>
</evidence>
<evidence type="ECO:0000313" key="2">
    <source>
        <dbReference type="Proteomes" id="UP001372834"/>
    </source>
</evidence>
<gene>
    <name evidence="1" type="ORF">RUM43_010365</name>
</gene>
<sequence>MERQEDMQRQRFRLDTFNEQSQKLINRYPELEGELSWLTKHVNDKWETVEGLMGVSKKGEGKDQTTELGSLEKVEHEVKCLRRWLRELDGKLKPLNFQQGWTKAELEMKAKEHMQMLSECFCKGLIFAN</sequence>
<organism evidence="1 2">
    <name type="scientific">Polyplax serrata</name>
    <name type="common">Common mouse louse</name>
    <dbReference type="NCBI Taxonomy" id="468196"/>
    <lineage>
        <taxon>Eukaryota</taxon>
        <taxon>Metazoa</taxon>
        <taxon>Ecdysozoa</taxon>
        <taxon>Arthropoda</taxon>
        <taxon>Hexapoda</taxon>
        <taxon>Insecta</taxon>
        <taxon>Pterygota</taxon>
        <taxon>Neoptera</taxon>
        <taxon>Paraneoptera</taxon>
        <taxon>Psocodea</taxon>
        <taxon>Troctomorpha</taxon>
        <taxon>Phthiraptera</taxon>
        <taxon>Anoplura</taxon>
        <taxon>Polyplacidae</taxon>
        <taxon>Polyplax</taxon>
    </lineage>
</organism>
<proteinExistence type="predicted"/>
<dbReference type="Proteomes" id="UP001372834">
    <property type="component" value="Unassembled WGS sequence"/>
</dbReference>
<reference evidence="1 2" key="1">
    <citation type="submission" date="2023-10" db="EMBL/GenBank/DDBJ databases">
        <title>Genomes of two closely related lineages of the louse Polyplax serrata with different host specificities.</title>
        <authorList>
            <person name="Martinu J."/>
            <person name="Tarabai H."/>
            <person name="Stefka J."/>
            <person name="Hypsa V."/>
        </authorList>
    </citation>
    <scope>NUCLEOTIDE SEQUENCE [LARGE SCALE GENOMIC DNA]</scope>
    <source>
        <strain evidence="1">HR10_N</strain>
    </source>
</reference>
<accession>A0AAN8S806</accession>
<protein>
    <submittedName>
        <fullName evidence="1">Uncharacterized protein</fullName>
    </submittedName>
</protein>
<dbReference type="EMBL" id="JAWJWE010000004">
    <property type="protein sequence ID" value="KAK6636703.1"/>
    <property type="molecule type" value="Genomic_DNA"/>
</dbReference>
<name>A0AAN8S806_POLSC</name>